<dbReference type="GO" id="GO:0005634">
    <property type="term" value="C:nucleus"/>
    <property type="evidence" value="ECO:0007669"/>
    <property type="project" value="UniProtKB-SubCell"/>
</dbReference>
<dbReference type="HOGENOM" id="CLU_065667_0_0_1"/>
<dbReference type="VEuPathDB" id="VectorBase:CPIJ007893"/>
<evidence type="ECO:0000256" key="1">
    <source>
        <dbReference type="ARBA" id="ARBA00004123"/>
    </source>
</evidence>
<gene>
    <name evidence="6" type="primary">6040056</name>
    <name evidence="5" type="ORF">CpipJ_CPIJ007893</name>
</gene>
<dbReference type="KEGG" id="cqu:CpipJ_CPIJ007893"/>
<dbReference type="InterPro" id="IPR036047">
    <property type="entry name" value="F-box-like_dom_sf"/>
</dbReference>
<reference evidence="5" key="1">
    <citation type="submission" date="2007-03" db="EMBL/GenBank/DDBJ databases">
        <title>Annotation of Culex pipiens quinquefasciatus.</title>
        <authorList>
            <consortium name="The Broad Institute Genome Sequencing Platform"/>
            <person name="Atkinson P.W."/>
            <person name="Hemingway J."/>
            <person name="Christensen B.M."/>
            <person name="Higgs S."/>
            <person name="Kodira C."/>
            <person name="Hannick L."/>
            <person name="Megy K."/>
            <person name="O'Leary S."/>
            <person name="Pearson M."/>
            <person name="Haas B.J."/>
            <person name="Mauceli E."/>
            <person name="Wortman J.R."/>
            <person name="Lee N.H."/>
            <person name="Guigo R."/>
            <person name="Stanke M."/>
            <person name="Alvarado L."/>
            <person name="Amedeo P."/>
            <person name="Antoine C.H."/>
            <person name="Arensburger P."/>
            <person name="Bidwell S.L."/>
            <person name="Crawford M."/>
            <person name="Camaro F."/>
            <person name="Devon K."/>
            <person name="Engels R."/>
            <person name="Hammond M."/>
            <person name="Howarth C."/>
            <person name="Koehrsen M."/>
            <person name="Lawson D."/>
            <person name="Montgomery P."/>
            <person name="Nene V."/>
            <person name="Nusbaum C."/>
            <person name="Puiu D."/>
            <person name="Romero-Severson J."/>
            <person name="Severson D.W."/>
            <person name="Shumway M."/>
            <person name="Sisk P."/>
            <person name="Stolte C."/>
            <person name="Zeng Q."/>
            <person name="Eisenstadt E."/>
            <person name="Fraser-Liggett C."/>
            <person name="Strausberg R."/>
            <person name="Galagan J."/>
            <person name="Birren B."/>
            <person name="Collins F.H."/>
        </authorList>
    </citation>
    <scope>NUCLEOTIDE SEQUENCE [LARGE SCALE GENOMIC DNA]</scope>
    <source>
        <strain evidence="5">JHB</strain>
    </source>
</reference>
<dbReference type="PANTHER" id="PTHR13123">
    <property type="entry name" value="LD30288P"/>
    <property type="match status" value="1"/>
</dbReference>
<evidence type="ECO:0000313" key="7">
    <source>
        <dbReference type="Proteomes" id="UP000002320"/>
    </source>
</evidence>
<comment type="pathway">
    <text evidence="2">Protein modification; protein ubiquitination.</text>
</comment>
<evidence type="ECO:0000256" key="4">
    <source>
        <dbReference type="ARBA" id="ARBA00023242"/>
    </source>
</evidence>
<accession>B0WLE3</accession>
<reference evidence="6" key="2">
    <citation type="submission" date="2020-05" db="UniProtKB">
        <authorList>
            <consortium name="EnsemblMetazoa"/>
        </authorList>
    </citation>
    <scope>IDENTIFICATION</scope>
    <source>
        <strain evidence="6">JHB</strain>
    </source>
</reference>
<comment type="subcellular location">
    <subcellularLocation>
        <location evidence="1">Nucleus</location>
    </subcellularLocation>
</comment>
<dbReference type="EMBL" id="DS231984">
    <property type="protein sequence ID" value="EDS30436.1"/>
    <property type="molecule type" value="Genomic_DNA"/>
</dbReference>
<dbReference type="InterPro" id="IPR040394">
    <property type="entry name" value="FBX25/32"/>
</dbReference>
<evidence type="ECO:0000256" key="3">
    <source>
        <dbReference type="ARBA" id="ARBA00022786"/>
    </source>
</evidence>
<dbReference type="GO" id="GO:0016567">
    <property type="term" value="P:protein ubiquitination"/>
    <property type="evidence" value="ECO:0007669"/>
    <property type="project" value="UniProtKB-UniPathway"/>
</dbReference>
<dbReference type="AlphaFoldDB" id="B0WLE3"/>
<dbReference type="EnsemblMetazoa" id="CPIJ007893-RA">
    <property type="protein sequence ID" value="CPIJ007893-PA"/>
    <property type="gene ID" value="CPIJ007893"/>
</dbReference>
<dbReference type="UniPathway" id="UPA00143"/>
<sequence length="355" mass="40766">MPFISKDWRSPGEAWVKTDEGWEKLKVLECVKRKRCISECSSSSDTEIDNENSDTDIPPHCPHHAQVHARDRRLQRSGRGRPAARLSLFRPRRAPLSNTCAPCCGWLVSGKGITSLPGGAQRLLLQMLEEVATYVSDSQQNINVLRGLVQQLRSLVNQENQKCWGKPLGSQSLWEGHVQTIQRIQNIASQIQIREPGPNIRPKLHDLPEECVREIILKLTDYKDLESSASAWSLMAALISEQRVWRELSHYHFTKQQIDVILDKMCLQDTKERHRNWQAIYHALRKMYGVPEELQYAEILAFCRLCRCLFWPSAGHPCIVDQDPDIRQRIREAGNAESIETQPVPPAQFLKYFSL</sequence>
<keyword evidence="3" id="KW-0833">Ubl conjugation pathway</keyword>
<dbReference type="OrthoDB" id="9991467at2759"/>
<dbReference type="STRING" id="7176.B0WLE3"/>
<dbReference type="VEuPathDB" id="VectorBase:CQUJHB004811"/>
<dbReference type="FunCoup" id="B0WLE3">
    <property type="interactions" value="497"/>
</dbReference>
<evidence type="ECO:0000313" key="6">
    <source>
        <dbReference type="EnsemblMetazoa" id="CPIJ007893-PA"/>
    </source>
</evidence>
<evidence type="ECO:0000313" key="5">
    <source>
        <dbReference type="EMBL" id="EDS30436.1"/>
    </source>
</evidence>
<dbReference type="GO" id="GO:0019005">
    <property type="term" value="C:SCF ubiquitin ligase complex"/>
    <property type="evidence" value="ECO:0007669"/>
    <property type="project" value="TreeGrafter"/>
</dbReference>
<dbReference type="OMA" id="AWDTMAK"/>
<dbReference type="eggNOG" id="KOG3926">
    <property type="taxonomic scope" value="Eukaryota"/>
</dbReference>
<name>B0WLE3_CULQU</name>
<proteinExistence type="predicted"/>
<dbReference type="PANTHER" id="PTHR13123:SF7">
    <property type="entry name" value="LD30288P"/>
    <property type="match status" value="1"/>
</dbReference>
<dbReference type="GO" id="GO:0005737">
    <property type="term" value="C:cytoplasm"/>
    <property type="evidence" value="ECO:0007669"/>
    <property type="project" value="TreeGrafter"/>
</dbReference>
<dbReference type="Proteomes" id="UP000002320">
    <property type="component" value="Unassembled WGS sequence"/>
</dbReference>
<dbReference type="InParanoid" id="B0WLE3"/>
<protein>
    <recommendedName>
        <fullName evidence="8">F-box domain-containing protein</fullName>
    </recommendedName>
</protein>
<keyword evidence="7" id="KW-1185">Reference proteome</keyword>
<keyword evidence="4" id="KW-0539">Nucleus</keyword>
<evidence type="ECO:0008006" key="8">
    <source>
        <dbReference type="Google" id="ProtNLM"/>
    </source>
</evidence>
<evidence type="ECO:0000256" key="2">
    <source>
        <dbReference type="ARBA" id="ARBA00004906"/>
    </source>
</evidence>
<organism>
    <name type="scientific">Culex quinquefasciatus</name>
    <name type="common">Southern house mosquito</name>
    <name type="synonym">Culex pungens</name>
    <dbReference type="NCBI Taxonomy" id="7176"/>
    <lineage>
        <taxon>Eukaryota</taxon>
        <taxon>Metazoa</taxon>
        <taxon>Ecdysozoa</taxon>
        <taxon>Arthropoda</taxon>
        <taxon>Hexapoda</taxon>
        <taxon>Insecta</taxon>
        <taxon>Pterygota</taxon>
        <taxon>Neoptera</taxon>
        <taxon>Endopterygota</taxon>
        <taxon>Diptera</taxon>
        <taxon>Nematocera</taxon>
        <taxon>Culicoidea</taxon>
        <taxon>Culicidae</taxon>
        <taxon>Culicinae</taxon>
        <taxon>Culicini</taxon>
        <taxon>Culex</taxon>
        <taxon>Culex</taxon>
    </lineage>
</organism>
<dbReference type="SUPFAM" id="SSF81383">
    <property type="entry name" value="F-box domain"/>
    <property type="match status" value="1"/>
</dbReference>